<comment type="caution">
    <text evidence="2">The sequence shown here is derived from an EMBL/GenBank/DDBJ whole genome shotgun (WGS) entry which is preliminary data.</text>
</comment>
<organism evidence="2 3">
    <name type="scientific">Williamsia limnetica</name>
    <dbReference type="NCBI Taxonomy" id="882452"/>
    <lineage>
        <taxon>Bacteria</taxon>
        <taxon>Bacillati</taxon>
        <taxon>Actinomycetota</taxon>
        <taxon>Actinomycetes</taxon>
        <taxon>Mycobacteriales</taxon>
        <taxon>Nocardiaceae</taxon>
        <taxon>Williamsia</taxon>
    </lineage>
</organism>
<sequence>MVLQLRRNGRGPSAQPGERGFRVRGDRTLTQLVIAAADAGRDKPAVINRDNNYAVSFGELKARAQSAAIAMSSESGIDDSALTVALMTAVPGLAVSGPKGLADTLTAIRIQAMMVLAEPQQV</sequence>
<dbReference type="AlphaFoldDB" id="A0A318RCJ8"/>
<evidence type="ECO:0000313" key="2">
    <source>
        <dbReference type="EMBL" id="PYE13114.1"/>
    </source>
</evidence>
<keyword evidence="3" id="KW-1185">Reference proteome</keyword>
<accession>A0A318RCJ8</accession>
<dbReference type="EMBL" id="QJSP01000018">
    <property type="protein sequence ID" value="PYE13114.1"/>
    <property type="molecule type" value="Genomic_DNA"/>
</dbReference>
<reference evidence="2 3" key="1">
    <citation type="submission" date="2018-06" db="EMBL/GenBank/DDBJ databases">
        <title>Genomic Encyclopedia of Type Strains, Phase IV (KMG-IV): sequencing the most valuable type-strain genomes for metagenomic binning, comparative biology and taxonomic classification.</title>
        <authorList>
            <person name="Goeker M."/>
        </authorList>
    </citation>
    <scope>NUCLEOTIDE SEQUENCE [LARGE SCALE GENOMIC DNA]</scope>
    <source>
        <strain evidence="2 3">DSM 45521</strain>
    </source>
</reference>
<feature type="region of interest" description="Disordered" evidence="1">
    <location>
        <begin position="1"/>
        <end position="21"/>
    </location>
</feature>
<proteinExistence type="predicted"/>
<evidence type="ECO:0000313" key="3">
    <source>
        <dbReference type="Proteomes" id="UP000247591"/>
    </source>
</evidence>
<protein>
    <submittedName>
        <fullName evidence="2">Uncharacterized protein</fullName>
    </submittedName>
</protein>
<name>A0A318RCJ8_WILLI</name>
<gene>
    <name evidence="2" type="ORF">DFR67_11853</name>
</gene>
<evidence type="ECO:0000256" key="1">
    <source>
        <dbReference type="SAM" id="MobiDB-lite"/>
    </source>
</evidence>
<dbReference type="Proteomes" id="UP000247591">
    <property type="component" value="Unassembled WGS sequence"/>
</dbReference>